<accession>A0ABW3VX30</accession>
<reference evidence="3" key="1">
    <citation type="journal article" date="2019" name="Int. J. Syst. Evol. Microbiol.">
        <title>The Global Catalogue of Microorganisms (GCM) 10K type strain sequencing project: providing services to taxonomists for standard genome sequencing and annotation.</title>
        <authorList>
            <consortium name="The Broad Institute Genomics Platform"/>
            <consortium name="The Broad Institute Genome Sequencing Center for Infectious Disease"/>
            <person name="Wu L."/>
            <person name="Ma J."/>
        </authorList>
    </citation>
    <scope>NUCLEOTIDE SEQUENCE [LARGE SCALE GENOMIC DNA]</scope>
    <source>
        <strain evidence="3">CCUG 52478</strain>
    </source>
</reference>
<gene>
    <name evidence="2" type="ORF">ACFQ3F_04865</name>
</gene>
<feature type="region of interest" description="Disordered" evidence="1">
    <location>
        <begin position="28"/>
        <end position="52"/>
    </location>
</feature>
<keyword evidence="3" id="KW-1185">Reference proteome</keyword>
<dbReference type="Proteomes" id="UP001597229">
    <property type="component" value="Unassembled WGS sequence"/>
</dbReference>
<proteinExistence type="predicted"/>
<comment type="caution">
    <text evidence="2">The sequence shown here is derived from an EMBL/GenBank/DDBJ whole genome shotgun (WGS) entry which is preliminary data.</text>
</comment>
<protein>
    <submittedName>
        <fullName evidence="2">Uncharacterized protein</fullName>
    </submittedName>
</protein>
<sequence length="52" mass="5780">MIRAAVPGVLWLWIVDARTGEQRRGHVALPLHQQVGRHARATASDARRPDDA</sequence>
<organism evidence="2 3">
    <name type="scientific">Nocardioides ginsengisoli</name>
    <dbReference type="NCBI Taxonomy" id="363868"/>
    <lineage>
        <taxon>Bacteria</taxon>
        <taxon>Bacillati</taxon>
        <taxon>Actinomycetota</taxon>
        <taxon>Actinomycetes</taxon>
        <taxon>Propionibacteriales</taxon>
        <taxon>Nocardioidaceae</taxon>
        <taxon>Nocardioides</taxon>
    </lineage>
</organism>
<name>A0ABW3VX30_9ACTN</name>
<evidence type="ECO:0000256" key="1">
    <source>
        <dbReference type="SAM" id="MobiDB-lite"/>
    </source>
</evidence>
<evidence type="ECO:0000313" key="3">
    <source>
        <dbReference type="Proteomes" id="UP001597229"/>
    </source>
</evidence>
<evidence type="ECO:0000313" key="2">
    <source>
        <dbReference type="EMBL" id="MFD1247110.1"/>
    </source>
</evidence>
<dbReference type="EMBL" id="JBHTLX010000006">
    <property type="protein sequence ID" value="MFD1247110.1"/>
    <property type="molecule type" value="Genomic_DNA"/>
</dbReference>
<dbReference type="RefSeq" id="WP_367920413.1">
    <property type="nucleotide sequence ID" value="NZ_BAABAC010000031.1"/>
</dbReference>